<dbReference type="PANTHER" id="PTHR13799">
    <property type="entry name" value="NGG1 INTERACTING FACTOR 3"/>
    <property type="match status" value="1"/>
</dbReference>
<comment type="subunit">
    <text evidence="2">Homohexamer.</text>
</comment>
<evidence type="ECO:0000256" key="4">
    <source>
        <dbReference type="ARBA" id="ARBA00022723"/>
    </source>
</evidence>
<feature type="binding site" evidence="6">
    <location>
        <position position="329"/>
    </location>
    <ligand>
        <name>a divalent metal cation</name>
        <dbReference type="ChEBI" id="CHEBI:60240"/>
        <label>1</label>
    </ligand>
</feature>
<evidence type="ECO:0000256" key="6">
    <source>
        <dbReference type="PIRSR" id="PIRSR602678-1"/>
    </source>
</evidence>
<organism evidence="7 8">
    <name type="scientific">Desulfosalsimonas propionicica</name>
    <dbReference type="NCBI Taxonomy" id="332175"/>
    <lineage>
        <taxon>Bacteria</taxon>
        <taxon>Pseudomonadati</taxon>
        <taxon>Thermodesulfobacteriota</taxon>
        <taxon>Desulfobacteria</taxon>
        <taxon>Desulfobacterales</taxon>
        <taxon>Desulfosalsimonadaceae</taxon>
        <taxon>Desulfosalsimonas</taxon>
    </lineage>
</organism>
<dbReference type="InterPro" id="IPR002678">
    <property type="entry name" value="DUF34/NIF3"/>
</dbReference>
<accession>A0A7W0CB14</accession>
<dbReference type="AlphaFoldDB" id="A0A7W0CB14"/>
<dbReference type="GO" id="GO:0046872">
    <property type="term" value="F:metal ion binding"/>
    <property type="evidence" value="ECO:0007669"/>
    <property type="project" value="UniProtKB-UniRule"/>
</dbReference>
<dbReference type="Gene3D" id="3.30.70.120">
    <property type="match status" value="1"/>
</dbReference>
<evidence type="ECO:0000256" key="3">
    <source>
        <dbReference type="ARBA" id="ARBA00022112"/>
    </source>
</evidence>
<protein>
    <recommendedName>
        <fullName evidence="3 5">GTP cyclohydrolase 1 type 2 homolog</fullName>
    </recommendedName>
</protein>
<dbReference type="FunFam" id="3.40.1390.30:FF:000001">
    <property type="entry name" value="GTP cyclohydrolase 1 type 2"/>
    <property type="match status" value="1"/>
</dbReference>
<feature type="binding site" evidence="6">
    <location>
        <position position="64"/>
    </location>
    <ligand>
        <name>a divalent metal cation</name>
        <dbReference type="ChEBI" id="CHEBI:60240"/>
        <label>2</label>
    </ligand>
</feature>
<feature type="binding site" evidence="6">
    <location>
        <position position="65"/>
    </location>
    <ligand>
        <name>a divalent metal cation</name>
        <dbReference type="ChEBI" id="CHEBI:60240"/>
        <label>1</label>
    </ligand>
</feature>
<name>A0A7W0CB14_9BACT</name>
<evidence type="ECO:0000256" key="2">
    <source>
        <dbReference type="ARBA" id="ARBA00011643"/>
    </source>
</evidence>
<evidence type="ECO:0000256" key="5">
    <source>
        <dbReference type="PIRNR" id="PIRNR037489"/>
    </source>
</evidence>
<dbReference type="Pfam" id="PF01784">
    <property type="entry name" value="DUF34_NIF3"/>
    <property type="match status" value="1"/>
</dbReference>
<dbReference type="Gene3D" id="3.40.1390.30">
    <property type="entry name" value="NIF3 (NGG1p interacting factor 3)-like"/>
    <property type="match status" value="1"/>
</dbReference>
<dbReference type="Proteomes" id="UP000525298">
    <property type="component" value="Unassembled WGS sequence"/>
</dbReference>
<dbReference type="InterPro" id="IPR017221">
    <property type="entry name" value="DUF34/NIF3_bac"/>
</dbReference>
<dbReference type="EMBL" id="JACDUS010000009">
    <property type="protein sequence ID" value="MBA2882413.1"/>
    <property type="molecule type" value="Genomic_DNA"/>
</dbReference>
<dbReference type="PANTHER" id="PTHR13799:SF14">
    <property type="entry name" value="GTP CYCLOHYDROLASE 1 TYPE 2 HOMOLOG"/>
    <property type="match status" value="1"/>
</dbReference>
<comment type="similarity">
    <text evidence="1 5">Belongs to the GTP cyclohydrolase I type 2/NIF3 family.</text>
</comment>
<keyword evidence="8" id="KW-1185">Reference proteome</keyword>
<keyword evidence="4 5" id="KW-0479">Metal-binding</keyword>
<evidence type="ECO:0000313" key="8">
    <source>
        <dbReference type="Proteomes" id="UP000525298"/>
    </source>
</evidence>
<dbReference type="NCBIfam" id="TIGR00486">
    <property type="entry name" value="YbgI_SA1388"/>
    <property type="match status" value="1"/>
</dbReference>
<dbReference type="InterPro" id="IPR015867">
    <property type="entry name" value="N-reg_PII/ATP_PRibTrfase_C"/>
</dbReference>
<comment type="caution">
    <text evidence="7">The sequence shown here is derived from an EMBL/GenBank/DDBJ whole genome shotgun (WGS) entry which is preliminary data.</text>
</comment>
<reference evidence="7 8" key="1">
    <citation type="submission" date="2020-07" db="EMBL/GenBank/DDBJ databases">
        <title>Genomic Encyclopedia of Type Strains, Phase IV (KMG-IV): sequencing the most valuable type-strain genomes for metagenomic binning, comparative biology and taxonomic classification.</title>
        <authorList>
            <person name="Goeker M."/>
        </authorList>
    </citation>
    <scope>NUCLEOTIDE SEQUENCE [LARGE SCALE GENOMIC DNA]</scope>
    <source>
        <strain evidence="7 8">DSM 17721</strain>
    </source>
</reference>
<dbReference type="PIRSF" id="PIRSF037489">
    <property type="entry name" value="UCP037489_NIF3_YqfO"/>
    <property type="match status" value="1"/>
</dbReference>
<proteinExistence type="inferred from homology"/>
<gene>
    <name evidence="7" type="ORF">HNR65_002760</name>
</gene>
<feature type="binding site" evidence="6">
    <location>
        <position position="103"/>
    </location>
    <ligand>
        <name>a divalent metal cation</name>
        <dbReference type="ChEBI" id="CHEBI:60240"/>
        <label>1</label>
    </ligand>
</feature>
<feature type="binding site" evidence="6">
    <location>
        <position position="333"/>
    </location>
    <ligand>
        <name>a divalent metal cation</name>
        <dbReference type="ChEBI" id="CHEBI:60240"/>
        <label>1</label>
    </ligand>
</feature>
<dbReference type="InterPro" id="IPR036069">
    <property type="entry name" value="DUF34/NIF3_sf"/>
</dbReference>
<dbReference type="RefSeq" id="WP_181552048.1">
    <property type="nucleotide sequence ID" value="NZ_JACDUS010000009.1"/>
</dbReference>
<dbReference type="SUPFAM" id="SSF102705">
    <property type="entry name" value="NIF3 (NGG1p interacting factor 3)-like"/>
    <property type="match status" value="1"/>
</dbReference>
<sequence length="370" mass="39341">MKVSDVIKIMADMAPPHLAEDWDNSGLQFGSPAWDVKNVFVALEPSLEAVHAAVRAGADMLITHHPLIFKPLSAIDTDSPTGAVIETAARNRLAVFAAHTNLDSAAGGVNDVLCEKIGLADLSVLCPASGPRQYKVVVFVPEDHTAKMIDAVCQSPAGRIGNYSCCTFRSPGTGTFVPGPGADPYDGVIGELSEASEVRMETVVEKADLEAVIAHLKAHHPYETMAYDLYPLEPETAGQGLGRIGRVMPQMTLGELARDLKKRLELPWVRFSGPADFSVESAAVCSGSGGGLLAAFFASPAQVLITGDLRYHDAIDAVQRGRGLIDIGHFASEHIVVDVICSRIRDAVHAAGGSVDVNVFDREADPFVHV</sequence>
<evidence type="ECO:0000256" key="1">
    <source>
        <dbReference type="ARBA" id="ARBA00006964"/>
    </source>
</evidence>
<dbReference type="GO" id="GO:0005737">
    <property type="term" value="C:cytoplasm"/>
    <property type="evidence" value="ECO:0007669"/>
    <property type="project" value="TreeGrafter"/>
</dbReference>
<evidence type="ECO:0000313" key="7">
    <source>
        <dbReference type="EMBL" id="MBA2882413.1"/>
    </source>
</evidence>